<evidence type="ECO:0000313" key="2">
    <source>
        <dbReference type="EnsemblPlants" id="KEH26275"/>
    </source>
</evidence>
<dbReference type="HOGENOM" id="CLU_1629553_0_0_1"/>
<gene>
    <name evidence="1" type="ordered locus">MTR_6g049110</name>
</gene>
<dbReference type="Proteomes" id="UP000002051">
    <property type="component" value="Chromosome 6"/>
</dbReference>
<reference evidence="2" key="3">
    <citation type="submission" date="2015-04" db="UniProtKB">
        <authorList>
            <consortium name="EnsemblPlants"/>
        </authorList>
    </citation>
    <scope>IDENTIFICATION</scope>
    <source>
        <strain evidence="2">cv. Jemalong A17</strain>
    </source>
</reference>
<protein>
    <submittedName>
        <fullName evidence="1 2">Uncharacterized protein</fullName>
    </submittedName>
</protein>
<sequence length="163" mass="18522">MIVDAAAGGALMNKNYTATYALIEDMAQNHYKWTNERAINSFSPFRKIEDRCIDGEEEDDMVLAEHDVKKSMYEISSLDHLATKVDVLTLKFDKMNTSAVSPAPVSPPCEVCGVFSHIEVDCQLGSSIEDVEQTNYAQYNQRMRQNQNFYKNSSEFLWTNNTT</sequence>
<accession>A0A072UKB6</accession>
<reference evidence="1 3" key="2">
    <citation type="journal article" date="2014" name="BMC Genomics">
        <title>An improved genome release (version Mt4.0) for the model legume Medicago truncatula.</title>
        <authorList>
            <person name="Tang H."/>
            <person name="Krishnakumar V."/>
            <person name="Bidwell S."/>
            <person name="Rosen B."/>
            <person name="Chan A."/>
            <person name="Zhou S."/>
            <person name="Gentzbittel L."/>
            <person name="Childs K.L."/>
            <person name="Yandell M."/>
            <person name="Gundlach H."/>
            <person name="Mayer K.F."/>
            <person name="Schwartz D.C."/>
            <person name="Town C.D."/>
        </authorList>
    </citation>
    <scope>GENOME REANNOTATION</scope>
    <source>
        <strain evidence="1">A17</strain>
        <strain evidence="2 3">cv. Jemalong A17</strain>
    </source>
</reference>
<evidence type="ECO:0000313" key="1">
    <source>
        <dbReference type="EMBL" id="KEH26275.1"/>
    </source>
</evidence>
<evidence type="ECO:0000313" key="3">
    <source>
        <dbReference type="Proteomes" id="UP000002051"/>
    </source>
</evidence>
<dbReference type="EMBL" id="CM001222">
    <property type="protein sequence ID" value="KEH26275.1"/>
    <property type="molecule type" value="Genomic_DNA"/>
</dbReference>
<name>A0A072UKB6_MEDTR</name>
<reference evidence="1 3" key="1">
    <citation type="journal article" date="2011" name="Nature">
        <title>The Medicago genome provides insight into the evolution of rhizobial symbioses.</title>
        <authorList>
            <person name="Young N.D."/>
            <person name="Debelle F."/>
            <person name="Oldroyd G.E."/>
            <person name="Geurts R."/>
            <person name="Cannon S.B."/>
            <person name="Udvardi M.K."/>
            <person name="Benedito V.A."/>
            <person name="Mayer K.F."/>
            <person name="Gouzy J."/>
            <person name="Schoof H."/>
            <person name="Van de Peer Y."/>
            <person name="Proost S."/>
            <person name="Cook D.R."/>
            <person name="Meyers B.C."/>
            <person name="Spannagl M."/>
            <person name="Cheung F."/>
            <person name="De Mita S."/>
            <person name="Krishnakumar V."/>
            <person name="Gundlach H."/>
            <person name="Zhou S."/>
            <person name="Mudge J."/>
            <person name="Bharti A.K."/>
            <person name="Murray J.D."/>
            <person name="Naoumkina M.A."/>
            <person name="Rosen B."/>
            <person name="Silverstein K.A."/>
            <person name="Tang H."/>
            <person name="Rombauts S."/>
            <person name="Zhao P.X."/>
            <person name="Zhou P."/>
            <person name="Barbe V."/>
            <person name="Bardou P."/>
            <person name="Bechner M."/>
            <person name="Bellec A."/>
            <person name="Berger A."/>
            <person name="Berges H."/>
            <person name="Bidwell S."/>
            <person name="Bisseling T."/>
            <person name="Choisne N."/>
            <person name="Couloux A."/>
            <person name="Denny R."/>
            <person name="Deshpande S."/>
            <person name="Dai X."/>
            <person name="Doyle J.J."/>
            <person name="Dudez A.M."/>
            <person name="Farmer A.D."/>
            <person name="Fouteau S."/>
            <person name="Franken C."/>
            <person name="Gibelin C."/>
            <person name="Gish J."/>
            <person name="Goldstein S."/>
            <person name="Gonzalez A.J."/>
            <person name="Green P.J."/>
            <person name="Hallab A."/>
            <person name="Hartog M."/>
            <person name="Hua A."/>
            <person name="Humphray S.J."/>
            <person name="Jeong D.H."/>
            <person name="Jing Y."/>
            <person name="Jocker A."/>
            <person name="Kenton S.M."/>
            <person name="Kim D.J."/>
            <person name="Klee K."/>
            <person name="Lai H."/>
            <person name="Lang C."/>
            <person name="Lin S."/>
            <person name="Macmil S.L."/>
            <person name="Magdelenat G."/>
            <person name="Matthews L."/>
            <person name="McCorrison J."/>
            <person name="Monaghan E.L."/>
            <person name="Mun J.H."/>
            <person name="Najar F.Z."/>
            <person name="Nicholson C."/>
            <person name="Noirot C."/>
            <person name="O'Bleness M."/>
            <person name="Paule C.R."/>
            <person name="Poulain J."/>
            <person name="Prion F."/>
            <person name="Qin B."/>
            <person name="Qu C."/>
            <person name="Retzel E.F."/>
            <person name="Riddle C."/>
            <person name="Sallet E."/>
            <person name="Samain S."/>
            <person name="Samson N."/>
            <person name="Sanders I."/>
            <person name="Saurat O."/>
            <person name="Scarpelli C."/>
            <person name="Schiex T."/>
            <person name="Segurens B."/>
            <person name="Severin A.J."/>
            <person name="Sherrier D.J."/>
            <person name="Shi R."/>
            <person name="Sims S."/>
            <person name="Singer S.R."/>
            <person name="Sinharoy S."/>
            <person name="Sterck L."/>
            <person name="Viollet A."/>
            <person name="Wang B.B."/>
            <person name="Wang K."/>
            <person name="Wang M."/>
            <person name="Wang X."/>
            <person name="Warfsmann J."/>
            <person name="Weissenbach J."/>
            <person name="White D.D."/>
            <person name="White J.D."/>
            <person name="Wiley G.B."/>
            <person name="Wincker P."/>
            <person name="Xing Y."/>
            <person name="Yang L."/>
            <person name="Yao Z."/>
            <person name="Ying F."/>
            <person name="Zhai J."/>
            <person name="Zhou L."/>
            <person name="Zuber A."/>
            <person name="Denarie J."/>
            <person name="Dixon R.A."/>
            <person name="May G.D."/>
            <person name="Schwartz D.C."/>
            <person name="Rogers J."/>
            <person name="Quetier F."/>
            <person name="Town C.D."/>
            <person name="Roe B.A."/>
        </authorList>
    </citation>
    <scope>NUCLEOTIDE SEQUENCE [LARGE SCALE GENOMIC DNA]</scope>
    <source>
        <strain evidence="1">A17</strain>
        <strain evidence="2 3">cv. Jemalong A17</strain>
    </source>
</reference>
<dbReference type="AlphaFoldDB" id="A0A072UKB6"/>
<dbReference type="EnsemblPlants" id="KEH26275">
    <property type="protein sequence ID" value="KEH26275"/>
    <property type="gene ID" value="MTR_6g049110"/>
</dbReference>
<proteinExistence type="predicted"/>
<organism evidence="1 3">
    <name type="scientific">Medicago truncatula</name>
    <name type="common">Barrel medic</name>
    <name type="synonym">Medicago tribuloides</name>
    <dbReference type="NCBI Taxonomy" id="3880"/>
    <lineage>
        <taxon>Eukaryota</taxon>
        <taxon>Viridiplantae</taxon>
        <taxon>Streptophyta</taxon>
        <taxon>Embryophyta</taxon>
        <taxon>Tracheophyta</taxon>
        <taxon>Spermatophyta</taxon>
        <taxon>Magnoliopsida</taxon>
        <taxon>eudicotyledons</taxon>
        <taxon>Gunneridae</taxon>
        <taxon>Pentapetalae</taxon>
        <taxon>rosids</taxon>
        <taxon>fabids</taxon>
        <taxon>Fabales</taxon>
        <taxon>Fabaceae</taxon>
        <taxon>Papilionoideae</taxon>
        <taxon>50 kb inversion clade</taxon>
        <taxon>NPAAA clade</taxon>
        <taxon>Hologalegina</taxon>
        <taxon>IRL clade</taxon>
        <taxon>Trifolieae</taxon>
        <taxon>Medicago</taxon>
    </lineage>
</organism>
<keyword evidence="3" id="KW-1185">Reference proteome</keyword>